<protein>
    <submittedName>
        <fullName evidence="2">Uncharacterized protein</fullName>
    </submittedName>
</protein>
<dbReference type="Proteomes" id="UP000292027">
    <property type="component" value="Unassembled WGS sequence"/>
</dbReference>
<evidence type="ECO:0000256" key="1">
    <source>
        <dbReference type="SAM" id="MobiDB-lite"/>
    </source>
</evidence>
<name>A0A4Q7X0Q2_9ACTN</name>
<gene>
    <name evidence="2" type="ORF">EV645_3927</name>
</gene>
<organism evidence="2 3">
    <name type="scientific">Kribbella rubisoli</name>
    <dbReference type="NCBI Taxonomy" id="3075929"/>
    <lineage>
        <taxon>Bacteria</taxon>
        <taxon>Bacillati</taxon>
        <taxon>Actinomycetota</taxon>
        <taxon>Actinomycetes</taxon>
        <taxon>Propionibacteriales</taxon>
        <taxon>Kribbellaceae</taxon>
        <taxon>Kribbella</taxon>
    </lineage>
</organism>
<evidence type="ECO:0000313" key="2">
    <source>
        <dbReference type="EMBL" id="RZU16370.1"/>
    </source>
</evidence>
<keyword evidence="3" id="KW-1185">Reference proteome</keyword>
<dbReference type="AlphaFoldDB" id="A0A4Q7X0Q2"/>
<accession>A0A4Q7X0Q2</accession>
<dbReference type="EMBL" id="SHKR01000012">
    <property type="protein sequence ID" value="RZU16370.1"/>
    <property type="molecule type" value="Genomic_DNA"/>
</dbReference>
<feature type="region of interest" description="Disordered" evidence="1">
    <location>
        <begin position="1"/>
        <end position="37"/>
    </location>
</feature>
<reference evidence="2 3" key="1">
    <citation type="journal article" date="2015" name="Stand. Genomic Sci.">
        <title>Genomic Encyclopedia of Bacterial and Archaeal Type Strains, Phase III: the genomes of soil and plant-associated and newly described type strains.</title>
        <authorList>
            <person name="Whitman W.B."/>
            <person name="Woyke T."/>
            <person name="Klenk H.P."/>
            <person name="Zhou Y."/>
            <person name="Lilburn T.G."/>
            <person name="Beck B.J."/>
            <person name="De Vos P."/>
            <person name="Vandamme P."/>
            <person name="Eisen J.A."/>
            <person name="Garrity G."/>
            <person name="Hugenholtz P."/>
            <person name="Kyrpides N.C."/>
        </authorList>
    </citation>
    <scope>NUCLEOTIDE SEQUENCE [LARGE SCALE GENOMIC DNA]</scope>
    <source>
        <strain evidence="2 3">VKM Ac-2540</strain>
    </source>
</reference>
<sequence>MVTHSRSYRARTSENGASTAPEDLPSPNRAASPSMKHNKTCVLIAQLRRMSSRSPPSGSAALPVNQAAIEPMLCSSWFIQPLLQSPHTPFRATPLTVVHRASPKSPSERRSGALRSIPNALARGRLTRCSRVILGTPRRPRSRKCIGRCSAAGSTSATSRVSVSLSEVYAVIAAPARRSPPVRAVLDESRPLTSLLCPSAGALSMVGPPNEQPRVHLRPAENRGEGAGAADLRALDLIWSGLC</sequence>
<proteinExistence type="predicted"/>
<comment type="caution">
    <text evidence="2">The sequence shown here is derived from an EMBL/GenBank/DDBJ whole genome shotgun (WGS) entry which is preliminary data.</text>
</comment>
<evidence type="ECO:0000313" key="3">
    <source>
        <dbReference type="Proteomes" id="UP000292027"/>
    </source>
</evidence>